<sequence length="331" mass="37351">MVRKLLSTMELLFGEGTDPRFRSSFTSRNAGNTAPGENNIVDKCSNMLCLSPEFHRFWEKGLFALEPVGHCRRLKASEDSWGVLDMELSELNLDGTSREDEETDEKLSSMFTSASDTEPVITHNVPSKRSSQVDMDLDHDVKNRRTDEKGKTPDTFGKGQPLLKQDMDDRYEYGIVLRFHWLPATTLTKLDAKTPLSTPIHATYKHPTITLRRTTMHFQDVQLLMDVSSGSGQRTRMSFLTGTRCNFNGLLSGFCAWVELLTRAFTTRTGPTTTRISAFELRTIVSYSSKSLSTRWPHPRGIPRTPTNNPMRADNDGGNDDDRNGPLIHET</sequence>
<gene>
    <name evidence="3" type="ORF">CGCSCA2_v013715</name>
</gene>
<evidence type="ECO:0000313" key="4">
    <source>
        <dbReference type="Proteomes" id="UP000711996"/>
    </source>
</evidence>
<feature type="region of interest" description="Disordered" evidence="1">
    <location>
        <begin position="292"/>
        <end position="331"/>
    </location>
</feature>
<dbReference type="InterPro" id="IPR003615">
    <property type="entry name" value="HNH_nuc"/>
</dbReference>
<reference evidence="3" key="1">
    <citation type="submission" date="2019-06" db="EMBL/GenBank/DDBJ databases">
        <authorList>
            <person name="Gan P."/>
            <person name="Shirasu K."/>
        </authorList>
    </citation>
    <scope>NUCLEOTIDE SEQUENCE [LARGE SCALE GENOMIC DNA]</scope>
    <source>
        <strain evidence="3">CAD2</strain>
    </source>
</reference>
<dbReference type="EMBL" id="QPMT01000073">
    <property type="protein sequence ID" value="KAF4845075.1"/>
    <property type="molecule type" value="Genomic_DNA"/>
</dbReference>
<dbReference type="Pfam" id="PF13391">
    <property type="entry name" value="HNH_2"/>
    <property type="match status" value="1"/>
</dbReference>
<proteinExistence type="predicted"/>
<dbReference type="Proteomes" id="UP000711996">
    <property type="component" value="Unassembled WGS sequence"/>
</dbReference>
<feature type="compositionally biased region" description="Basic and acidic residues" evidence="1">
    <location>
        <begin position="320"/>
        <end position="331"/>
    </location>
</feature>
<evidence type="ECO:0000259" key="2">
    <source>
        <dbReference type="Pfam" id="PF13391"/>
    </source>
</evidence>
<evidence type="ECO:0000256" key="1">
    <source>
        <dbReference type="SAM" id="MobiDB-lite"/>
    </source>
</evidence>
<feature type="domain" description="HNH nuclease" evidence="2">
    <location>
        <begin position="33"/>
        <end position="65"/>
    </location>
</feature>
<evidence type="ECO:0000313" key="3">
    <source>
        <dbReference type="EMBL" id="KAF4845075.1"/>
    </source>
</evidence>
<protein>
    <recommendedName>
        <fullName evidence="2">HNH nuclease domain-containing protein</fullName>
    </recommendedName>
</protein>
<accession>A0A9P5BMI5</accession>
<organism evidence="3 4">
    <name type="scientific">Colletotrichum siamense</name>
    <name type="common">Anthracnose fungus</name>
    <dbReference type="NCBI Taxonomy" id="690259"/>
    <lineage>
        <taxon>Eukaryota</taxon>
        <taxon>Fungi</taxon>
        <taxon>Dikarya</taxon>
        <taxon>Ascomycota</taxon>
        <taxon>Pezizomycotina</taxon>
        <taxon>Sordariomycetes</taxon>
        <taxon>Hypocreomycetidae</taxon>
        <taxon>Glomerellales</taxon>
        <taxon>Glomerellaceae</taxon>
        <taxon>Colletotrichum</taxon>
        <taxon>Colletotrichum gloeosporioides species complex</taxon>
    </lineage>
</organism>
<name>A0A9P5BMI5_COLSI</name>
<comment type="caution">
    <text evidence="3">The sequence shown here is derived from an EMBL/GenBank/DDBJ whole genome shotgun (WGS) entry which is preliminary data.</text>
</comment>
<dbReference type="OrthoDB" id="4839664at2759"/>
<dbReference type="AlphaFoldDB" id="A0A9P5BMI5"/>
<keyword evidence="4" id="KW-1185">Reference proteome</keyword>